<dbReference type="EMBL" id="ACYG01000014">
    <property type="protein sequence ID" value="EEV18454.1"/>
    <property type="molecule type" value="Genomic_DNA"/>
</dbReference>
<comment type="caution">
    <text evidence="1">The sequence shown here is derived from an EMBL/GenBank/DDBJ whole genome shotgun (WGS) entry which is preliminary data.</text>
</comment>
<protein>
    <submittedName>
        <fullName evidence="1">Uncharacterized protein</fullName>
    </submittedName>
</protein>
<dbReference type="OrthoDB" id="5359907at2"/>
<evidence type="ECO:0000313" key="2">
    <source>
        <dbReference type="Proteomes" id="UP000005709"/>
    </source>
</evidence>
<reference evidence="1 2" key="1">
    <citation type="submission" date="2009-07" db="EMBL/GenBank/DDBJ databases">
        <authorList>
            <person name="Madupu R."/>
            <person name="Sebastian Y."/>
            <person name="Durkin A.S."/>
            <person name="Torralba M."/>
            <person name="Methe B."/>
            <person name="Sutton G.G."/>
            <person name="Strausberg R.L."/>
            <person name="Nelson K.E."/>
        </authorList>
    </citation>
    <scope>NUCLEOTIDE SEQUENCE [LARGE SCALE GENOMIC DNA]</scope>
    <source>
        <strain evidence="1 2">RM3268</strain>
    </source>
</reference>
<organism evidence="1 2">
    <name type="scientific">Campylobacter gracilis RM3268</name>
    <dbReference type="NCBI Taxonomy" id="553220"/>
    <lineage>
        <taxon>Bacteria</taxon>
        <taxon>Pseudomonadati</taxon>
        <taxon>Campylobacterota</taxon>
        <taxon>Epsilonproteobacteria</taxon>
        <taxon>Campylobacterales</taxon>
        <taxon>Campylobacteraceae</taxon>
        <taxon>Campylobacter</taxon>
    </lineage>
</organism>
<keyword evidence="2" id="KW-1185">Reference proteome</keyword>
<gene>
    <name evidence="1" type="ORF">CAMGR0001_2146</name>
</gene>
<accession>C8PFI8</accession>
<sequence>MTTQEKIKVMQAYTRGEEIERRSANCEEDEWAFAGLPVWNWEKFEYRIKPKEPKFKVGDEIVCKSSRGIANPEVWCVGSPVIEGIDPDDFINVDDVLWYWEYQDVDGVWERTNARYTKSDLSKEVLGPNERETAMPLYALGFRLPEKIGE</sequence>
<dbReference type="AlphaFoldDB" id="C8PFI8"/>
<evidence type="ECO:0000313" key="1">
    <source>
        <dbReference type="EMBL" id="EEV18454.1"/>
    </source>
</evidence>
<name>C8PFI8_9BACT</name>
<dbReference type="eggNOG" id="ENOG5031B3U">
    <property type="taxonomic scope" value="Bacteria"/>
</dbReference>
<dbReference type="Proteomes" id="UP000005709">
    <property type="component" value="Unassembled WGS sequence"/>
</dbReference>
<proteinExistence type="predicted"/>
<dbReference type="STRING" id="824.CGRAC_0247"/>
<dbReference type="RefSeq" id="WP_005870040.1">
    <property type="nucleotide sequence ID" value="NZ_ACYG01000014.1"/>
</dbReference>